<sequence>MLRLLSCCVLLLAAAGSSQAADPLVARCDACNPSGYRNAALAAAASARDDATVYVFDNAAMHVEKVWLQVTSEPGTNIVRALSVPVEPEMRDFANAYWATEAELKQISVPAEVAPTLPEFISNGFAFGQTRSFVQSRVEQIFTSEFAGISVANLTPVVQQALARLGAVEGLGTGNFVATLSFPDGGRINVEFNLMLITSPPSVGIYEFKIIDDTGQLNGRFFPNRRESLRDFSADNYLDEDYILSILDQAQRWGIPVNCTPGVEIISVTCDHRGCHGRIRTTHCP</sequence>
<evidence type="ECO:0000313" key="2">
    <source>
        <dbReference type="EMBL" id="SDD51636.1"/>
    </source>
</evidence>
<name>A0A1G6VFM2_9GAMM</name>
<accession>A0A1G6VFM2</accession>
<protein>
    <submittedName>
        <fullName evidence="2">Uncharacterized protein</fullName>
    </submittedName>
</protein>
<keyword evidence="1" id="KW-0732">Signal</keyword>
<dbReference type="RefSeq" id="WP_143006604.1">
    <property type="nucleotide sequence ID" value="NZ_FNAG01000003.1"/>
</dbReference>
<feature type="chain" id="PRO_5011637600" evidence="1">
    <location>
        <begin position="21"/>
        <end position="285"/>
    </location>
</feature>
<dbReference type="Proteomes" id="UP000199603">
    <property type="component" value="Unassembled WGS sequence"/>
</dbReference>
<keyword evidence="3" id="KW-1185">Reference proteome</keyword>
<gene>
    <name evidence="2" type="ORF">SAMN04488509_10323</name>
</gene>
<organism evidence="2 3">
    <name type="scientific">Aquimonas voraii</name>
    <dbReference type="NCBI Taxonomy" id="265719"/>
    <lineage>
        <taxon>Bacteria</taxon>
        <taxon>Pseudomonadati</taxon>
        <taxon>Pseudomonadota</taxon>
        <taxon>Gammaproteobacteria</taxon>
        <taxon>Lysobacterales</taxon>
        <taxon>Lysobacteraceae</taxon>
        <taxon>Aquimonas</taxon>
    </lineage>
</organism>
<dbReference type="EMBL" id="FNAG01000003">
    <property type="protein sequence ID" value="SDD51636.1"/>
    <property type="molecule type" value="Genomic_DNA"/>
</dbReference>
<reference evidence="2 3" key="1">
    <citation type="submission" date="2016-10" db="EMBL/GenBank/DDBJ databases">
        <authorList>
            <person name="de Groot N.N."/>
        </authorList>
    </citation>
    <scope>NUCLEOTIDE SEQUENCE [LARGE SCALE GENOMIC DNA]</scope>
    <source>
        <strain evidence="2 3">DSM 16957</strain>
    </source>
</reference>
<proteinExistence type="predicted"/>
<feature type="signal peptide" evidence="1">
    <location>
        <begin position="1"/>
        <end position="20"/>
    </location>
</feature>
<evidence type="ECO:0000256" key="1">
    <source>
        <dbReference type="SAM" id="SignalP"/>
    </source>
</evidence>
<evidence type="ECO:0000313" key="3">
    <source>
        <dbReference type="Proteomes" id="UP000199603"/>
    </source>
</evidence>
<dbReference type="AlphaFoldDB" id="A0A1G6VFM2"/>